<protein>
    <recommendedName>
        <fullName evidence="8">Signal peptidase complex subunit 3</fullName>
    </recommendedName>
    <alternativeName>
        <fullName evidence="9">Microsomal signal peptidase subunit 3</fullName>
    </alternativeName>
</protein>
<dbReference type="AlphaFoldDB" id="A0A9N9CTS3"/>
<evidence type="ECO:0000256" key="8">
    <source>
        <dbReference type="ARBA" id="ARBA00029556"/>
    </source>
</evidence>
<keyword evidence="7 11" id="KW-0472">Membrane</keyword>
<evidence type="ECO:0000256" key="2">
    <source>
        <dbReference type="ARBA" id="ARBA00009289"/>
    </source>
</evidence>
<dbReference type="Pfam" id="PF04573">
    <property type="entry name" value="SPC22"/>
    <property type="match status" value="1"/>
</dbReference>
<dbReference type="InterPro" id="IPR007653">
    <property type="entry name" value="SPC3"/>
</dbReference>
<dbReference type="EMBL" id="CAJVQA010005200">
    <property type="protein sequence ID" value="CAG8615380.1"/>
    <property type="molecule type" value="Genomic_DNA"/>
</dbReference>
<dbReference type="OrthoDB" id="10261524at2759"/>
<dbReference type="PANTHER" id="PTHR12804:SF0">
    <property type="entry name" value="SIGNAL PEPTIDASE COMPLEX SUBUNIT 3"/>
    <property type="match status" value="1"/>
</dbReference>
<dbReference type="PANTHER" id="PTHR12804">
    <property type="entry name" value="MICROSOMAL SIGNAL PEPTIDASE 23 KD SUBUNIT SPC22/23"/>
    <property type="match status" value="1"/>
</dbReference>
<dbReference type="GO" id="GO:0005787">
    <property type="term" value="C:signal peptidase complex"/>
    <property type="evidence" value="ECO:0007669"/>
    <property type="project" value="InterPro"/>
</dbReference>
<comment type="caution">
    <text evidence="12">The sequence shown here is derived from an EMBL/GenBank/DDBJ whole genome shotgun (WGS) entry which is preliminary data.</text>
</comment>
<feature type="non-terminal residue" evidence="12">
    <location>
        <position position="223"/>
    </location>
</feature>
<evidence type="ECO:0000256" key="1">
    <source>
        <dbReference type="ARBA" id="ARBA00004648"/>
    </source>
</evidence>
<reference evidence="12" key="1">
    <citation type="submission" date="2021-06" db="EMBL/GenBank/DDBJ databases">
        <authorList>
            <person name="Kallberg Y."/>
            <person name="Tangrot J."/>
            <person name="Rosling A."/>
        </authorList>
    </citation>
    <scope>NUCLEOTIDE SEQUENCE</scope>
    <source>
        <strain evidence="12">FL966</strain>
    </source>
</reference>
<evidence type="ECO:0000256" key="4">
    <source>
        <dbReference type="ARBA" id="ARBA00022824"/>
    </source>
</evidence>
<evidence type="ECO:0000256" key="3">
    <source>
        <dbReference type="ARBA" id="ARBA00022692"/>
    </source>
</evidence>
<evidence type="ECO:0000256" key="9">
    <source>
        <dbReference type="ARBA" id="ARBA00033146"/>
    </source>
</evidence>
<evidence type="ECO:0000313" key="12">
    <source>
        <dbReference type="EMBL" id="CAG8615380.1"/>
    </source>
</evidence>
<evidence type="ECO:0000256" key="10">
    <source>
        <dbReference type="ARBA" id="ARBA00045670"/>
    </source>
</evidence>
<evidence type="ECO:0000256" key="6">
    <source>
        <dbReference type="ARBA" id="ARBA00022989"/>
    </source>
</evidence>
<comment type="subcellular location">
    <subcellularLocation>
        <location evidence="1">Endoplasmic reticulum membrane</location>
        <topology evidence="1">Single-pass type II membrane protein</topology>
    </subcellularLocation>
</comment>
<keyword evidence="13" id="KW-1185">Reference proteome</keyword>
<proteinExistence type="inferred from homology"/>
<evidence type="ECO:0000256" key="5">
    <source>
        <dbReference type="ARBA" id="ARBA00022968"/>
    </source>
</evidence>
<comment type="function">
    <text evidence="10">Essential component of the signal peptidase complex (SPC) which catalyzes the cleavage of N-terminal signal sequences from nascent proteins as they are translocated into the lumen of the endoplasmic reticulum. Essential for the SPC catalytic activity, possibly by stabilizing and positioning the active center of the complex close to the lumenal surface. Essential for viability.</text>
</comment>
<sequence length="223" mass="25147">MYNLLQRANAIFAFSMTVTFGVLGAIAIVTPFLPSFPSAQINVKDIQVISYDYMSQGESEFAFVKLQLDADLTSLFNWNTKQLFVSVVAEYETKSHDINQVVLWDSIIQSKEEAHIKVSDLHNEYNFVDITTSFRQVNASYSLHWDVMPYVGMLINGHTTSNQFIKFPPRVSLARAGVIKKSSRFTVDSFEGQIVLSLDGDDDRIDDGVDDRIDDGVDDRVDV</sequence>
<name>A0A9N9CTS3_9GLOM</name>
<dbReference type="GO" id="GO:0006465">
    <property type="term" value="P:signal peptide processing"/>
    <property type="evidence" value="ECO:0007669"/>
    <property type="project" value="InterPro"/>
</dbReference>
<evidence type="ECO:0000256" key="11">
    <source>
        <dbReference type="SAM" id="Phobius"/>
    </source>
</evidence>
<accession>A0A9N9CTS3</accession>
<dbReference type="Proteomes" id="UP000789759">
    <property type="component" value="Unassembled WGS sequence"/>
</dbReference>
<comment type="similarity">
    <text evidence="2">Belongs to the SPCS3 family.</text>
</comment>
<keyword evidence="3 11" id="KW-0812">Transmembrane</keyword>
<keyword evidence="5" id="KW-0735">Signal-anchor</keyword>
<keyword evidence="4" id="KW-0256">Endoplasmic reticulum</keyword>
<evidence type="ECO:0000256" key="7">
    <source>
        <dbReference type="ARBA" id="ARBA00023136"/>
    </source>
</evidence>
<feature type="transmembrane region" description="Helical" evidence="11">
    <location>
        <begin position="12"/>
        <end position="33"/>
    </location>
</feature>
<evidence type="ECO:0000313" key="13">
    <source>
        <dbReference type="Proteomes" id="UP000789759"/>
    </source>
</evidence>
<organism evidence="12 13">
    <name type="scientific">Cetraspora pellucida</name>
    <dbReference type="NCBI Taxonomy" id="1433469"/>
    <lineage>
        <taxon>Eukaryota</taxon>
        <taxon>Fungi</taxon>
        <taxon>Fungi incertae sedis</taxon>
        <taxon>Mucoromycota</taxon>
        <taxon>Glomeromycotina</taxon>
        <taxon>Glomeromycetes</taxon>
        <taxon>Diversisporales</taxon>
        <taxon>Gigasporaceae</taxon>
        <taxon>Cetraspora</taxon>
    </lineage>
</organism>
<keyword evidence="6 11" id="KW-1133">Transmembrane helix</keyword>
<dbReference type="GO" id="GO:0045047">
    <property type="term" value="P:protein targeting to ER"/>
    <property type="evidence" value="ECO:0007669"/>
    <property type="project" value="TreeGrafter"/>
</dbReference>
<gene>
    <name evidence="12" type="ORF">CPELLU_LOCUS7657</name>
</gene>